<dbReference type="InterPro" id="IPR013924">
    <property type="entry name" value="RNase_H2_suC"/>
</dbReference>
<feature type="region of interest" description="Disordered" evidence="1">
    <location>
        <begin position="192"/>
        <end position="212"/>
    </location>
</feature>
<feature type="compositionally biased region" description="Polar residues" evidence="1">
    <location>
        <begin position="107"/>
        <end position="119"/>
    </location>
</feature>
<dbReference type="Pfam" id="PF08615">
    <property type="entry name" value="RNase_H2_suC"/>
    <property type="match status" value="1"/>
</dbReference>
<dbReference type="CDD" id="cd09271">
    <property type="entry name" value="RNase_H2-C"/>
    <property type="match status" value="1"/>
</dbReference>
<gene>
    <name evidence="2" type="ORF">Q8F55_002204</name>
</gene>
<evidence type="ECO:0000313" key="3">
    <source>
        <dbReference type="Proteomes" id="UP001565368"/>
    </source>
</evidence>
<evidence type="ECO:0000256" key="1">
    <source>
        <dbReference type="SAM" id="MobiDB-lite"/>
    </source>
</evidence>
<comment type="caution">
    <text evidence="2">The sequence shown here is derived from an EMBL/GenBank/DDBJ whole genome shotgun (WGS) entry which is preliminary data.</text>
</comment>
<dbReference type="Gene3D" id="2.40.128.680">
    <property type="match status" value="1"/>
</dbReference>
<dbReference type="GeneID" id="95983247"/>
<evidence type="ECO:0000313" key="2">
    <source>
        <dbReference type="EMBL" id="KAL1411253.1"/>
    </source>
</evidence>
<name>A0ABR3Q9A0_9TREE</name>
<organism evidence="2 3">
    <name type="scientific">Vanrija albida</name>
    <dbReference type="NCBI Taxonomy" id="181172"/>
    <lineage>
        <taxon>Eukaryota</taxon>
        <taxon>Fungi</taxon>
        <taxon>Dikarya</taxon>
        <taxon>Basidiomycota</taxon>
        <taxon>Agaricomycotina</taxon>
        <taxon>Tremellomycetes</taxon>
        <taxon>Trichosporonales</taxon>
        <taxon>Trichosporonaceae</taxon>
        <taxon>Vanrija</taxon>
    </lineage>
</organism>
<dbReference type="EMBL" id="JBBXJM010000002">
    <property type="protein sequence ID" value="KAL1411253.1"/>
    <property type="molecule type" value="Genomic_DNA"/>
</dbReference>
<feature type="region of interest" description="Disordered" evidence="1">
    <location>
        <begin position="257"/>
        <end position="287"/>
    </location>
</feature>
<feature type="compositionally biased region" description="Low complexity" evidence="1">
    <location>
        <begin position="199"/>
        <end position="212"/>
    </location>
</feature>
<sequence>MAAFILAPAPAPPPAQLHLLPFSLPPSTSSATISTYFQPRPAPAGHPAQGRRLATFRGRQVVGQEVRVPPGYRGVVLRATGSTDSTTPADDSTADEAAARPRYPLTPASSVESTSTSAGRTRGAGQVALARPRRRAAVTRARIALDEEESDDDDVVKPLAKRARARTPERGPVPEINVVHATPAKGEAAAEVEDDAEAEASGGALAPAPAAVQTEDVAPAPAQQEYAADGRPARVLAPVGSFEGFTLWTPDAPLAGYGGGEGENGAEVKEEGAEAEGDKPAEGEGAAQLARGWWSPAGAGEGGDEFVRALGEWLGLCEIIHTPVYLDDGDDTDDDE</sequence>
<protein>
    <submittedName>
        <fullName evidence="2">Uncharacterized protein</fullName>
    </submittedName>
</protein>
<keyword evidence="3" id="KW-1185">Reference proteome</keyword>
<feature type="compositionally biased region" description="Low complexity" evidence="1">
    <location>
        <begin position="79"/>
        <end position="91"/>
    </location>
</feature>
<dbReference type="Proteomes" id="UP001565368">
    <property type="component" value="Unassembled WGS sequence"/>
</dbReference>
<dbReference type="PANTHER" id="PTHR47204">
    <property type="entry name" value="OS02G0168900 PROTEIN"/>
    <property type="match status" value="1"/>
</dbReference>
<feature type="compositionally biased region" description="Basic and acidic residues" evidence="1">
    <location>
        <begin position="266"/>
        <end position="282"/>
    </location>
</feature>
<feature type="region of interest" description="Disordered" evidence="1">
    <location>
        <begin position="78"/>
        <end position="133"/>
    </location>
</feature>
<dbReference type="PANTHER" id="PTHR47204:SF1">
    <property type="entry name" value="RIBONUCLEASE H2 SUBUNIT C"/>
    <property type="match status" value="1"/>
</dbReference>
<reference evidence="2 3" key="1">
    <citation type="submission" date="2023-08" db="EMBL/GenBank/DDBJ databases">
        <title>Annotated Genome Sequence of Vanrija albida AlHP1.</title>
        <authorList>
            <person name="Herzog R."/>
        </authorList>
    </citation>
    <scope>NUCLEOTIDE SEQUENCE [LARGE SCALE GENOMIC DNA]</scope>
    <source>
        <strain evidence="2 3">AlHP1</strain>
    </source>
</reference>
<proteinExistence type="predicted"/>
<accession>A0ABR3Q9A0</accession>
<dbReference type="RefSeq" id="XP_069211197.1">
    <property type="nucleotide sequence ID" value="XM_069350811.1"/>
</dbReference>